<dbReference type="AlphaFoldDB" id="A0A5J5EEA8"/>
<gene>
    <name evidence="1" type="ORF">FN846DRAFT_461156</name>
</gene>
<comment type="caution">
    <text evidence="1">The sequence shown here is derived from an EMBL/GenBank/DDBJ whole genome shotgun (WGS) entry which is preliminary data.</text>
</comment>
<evidence type="ECO:0000313" key="1">
    <source>
        <dbReference type="EMBL" id="KAA8893952.1"/>
    </source>
</evidence>
<keyword evidence="2" id="KW-1185">Reference proteome</keyword>
<dbReference type="EMBL" id="VXIS01000385">
    <property type="protein sequence ID" value="KAA8893952.1"/>
    <property type="molecule type" value="Genomic_DNA"/>
</dbReference>
<dbReference type="InParanoid" id="A0A5J5EEA8"/>
<evidence type="ECO:0000313" key="2">
    <source>
        <dbReference type="Proteomes" id="UP000326924"/>
    </source>
</evidence>
<proteinExistence type="predicted"/>
<protein>
    <submittedName>
        <fullName evidence="1">Uncharacterized protein</fullName>
    </submittedName>
</protein>
<organism evidence="1 2">
    <name type="scientific">Sphaerosporella brunnea</name>
    <dbReference type="NCBI Taxonomy" id="1250544"/>
    <lineage>
        <taxon>Eukaryota</taxon>
        <taxon>Fungi</taxon>
        <taxon>Dikarya</taxon>
        <taxon>Ascomycota</taxon>
        <taxon>Pezizomycotina</taxon>
        <taxon>Pezizomycetes</taxon>
        <taxon>Pezizales</taxon>
        <taxon>Pyronemataceae</taxon>
        <taxon>Sphaerosporella</taxon>
    </lineage>
</organism>
<sequence length="202" mass="22412">MFHGMSRSAHCSWESTRSFNAASFSLARTDPDHVIAETTVAVDPVTHQRCNSLSLILYQMSATMAVLRLFDIGPRLALNHLRLVKLWAVGAACSRGHGYIFRRRKRLRPHLFSVATGCRDGRPHFRMPTASRSCSYRCCTVASVWLSKTPGRLEKIFVVLLACVGDDLIITAEWESENSCLPNRTTGITAIYHTKVASASSA</sequence>
<name>A0A5J5EEA8_9PEZI</name>
<dbReference type="Proteomes" id="UP000326924">
    <property type="component" value="Unassembled WGS sequence"/>
</dbReference>
<accession>A0A5J5EEA8</accession>
<reference evidence="1 2" key="1">
    <citation type="submission" date="2019-09" db="EMBL/GenBank/DDBJ databases">
        <title>Draft genome of the ectomycorrhizal ascomycete Sphaerosporella brunnea.</title>
        <authorList>
            <consortium name="DOE Joint Genome Institute"/>
            <person name="Benucci G.M."/>
            <person name="Marozzi G."/>
            <person name="Antonielli L."/>
            <person name="Sanchez S."/>
            <person name="Marco P."/>
            <person name="Wang X."/>
            <person name="Falini L.B."/>
            <person name="Barry K."/>
            <person name="Haridas S."/>
            <person name="Lipzen A."/>
            <person name="Labutti K."/>
            <person name="Grigoriev I.V."/>
            <person name="Murat C."/>
            <person name="Martin F."/>
            <person name="Albertini E."/>
            <person name="Donnini D."/>
            <person name="Bonito G."/>
        </authorList>
    </citation>
    <scope>NUCLEOTIDE SEQUENCE [LARGE SCALE GENOMIC DNA]</scope>
    <source>
        <strain evidence="1 2">Sb_GMNB300</strain>
    </source>
</reference>